<feature type="transmembrane region" description="Helical" evidence="1">
    <location>
        <begin position="227"/>
        <end position="248"/>
    </location>
</feature>
<keyword evidence="1" id="KW-0472">Membrane</keyword>
<dbReference type="AlphaFoldDB" id="A0A9D4P4R5"/>
<dbReference type="EMBL" id="SDOV01000002">
    <property type="protein sequence ID" value="KAH7643918.1"/>
    <property type="molecule type" value="Genomic_DNA"/>
</dbReference>
<organism evidence="2">
    <name type="scientific">Dermatophagoides farinae</name>
    <name type="common">American house dust mite</name>
    <dbReference type="NCBI Taxonomy" id="6954"/>
    <lineage>
        <taxon>Eukaryota</taxon>
        <taxon>Metazoa</taxon>
        <taxon>Ecdysozoa</taxon>
        <taxon>Arthropoda</taxon>
        <taxon>Chelicerata</taxon>
        <taxon>Arachnida</taxon>
        <taxon>Acari</taxon>
        <taxon>Acariformes</taxon>
        <taxon>Sarcoptiformes</taxon>
        <taxon>Astigmata</taxon>
        <taxon>Psoroptidia</taxon>
        <taxon>Analgoidea</taxon>
        <taxon>Pyroglyphidae</taxon>
        <taxon>Dermatophagoidinae</taxon>
        <taxon>Dermatophagoides</taxon>
    </lineage>
</organism>
<name>A0A9D4P4R5_DERFA</name>
<feature type="transmembrane region" description="Helical" evidence="1">
    <location>
        <begin position="358"/>
        <end position="381"/>
    </location>
</feature>
<comment type="caution">
    <text evidence="2">The sequence shown here is derived from an EMBL/GenBank/DDBJ whole genome shotgun (WGS) entry which is preliminary data.</text>
</comment>
<gene>
    <name evidence="2" type="ORF">HUG17_6280</name>
</gene>
<feature type="transmembrane region" description="Helical" evidence="1">
    <location>
        <begin position="326"/>
        <end position="346"/>
    </location>
</feature>
<keyword evidence="1" id="KW-1133">Transmembrane helix</keyword>
<proteinExistence type="predicted"/>
<feature type="transmembrane region" description="Helical" evidence="1">
    <location>
        <begin position="254"/>
        <end position="273"/>
    </location>
</feature>
<reference evidence="2" key="1">
    <citation type="submission" date="2020-06" db="EMBL/GenBank/DDBJ databases">
        <authorList>
            <person name="Ji K."/>
            <person name="Li J."/>
        </authorList>
    </citation>
    <scope>NUCLEOTIDE SEQUENCE</scope>
    <source>
        <strain evidence="2">JKM2019</strain>
        <tissue evidence="2">Whole body</tissue>
    </source>
</reference>
<evidence type="ECO:0000313" key="2">
    <source>
        <dbReference type="EMBL" id="KAH7643918.1"/>
    </source>
</evidence>
<keyword evidence="1" id="KW-0812">Transmembrane</keyword>
<protein>
    <submittedName>
        <fullName evidence="2">Uncharacterized protein</fullName>
    </submittedName>
</protein>
<reference evidence="2" key="2">
    <citation type="journal article" date="2021" name="World Allergy Organ. J.">
        <title>Chromosome-level assembly of Dermatophagoides farinae genome and transcriptome reveals two novel allergens Der f 37 and Der f 39.</title>
        <authorList>
            <person name="Chen J."/>
            <person name="Cai Z."/>
            <person name="Fan D."/>
            <person name="Hu J."/>
            <person name="Hou Y."/>
            <person name="He Y."/>
            <person name="Zhang Z."/>
            <person name="Zhao Z."/>
            <person name="Gao P."/>
            <person name="Hu W."/>
            <person name="Sun J."/>
            <person name="Li J."/>
            <person name="Ji K."/>
        </authorList>
    </citation>
    <scope>NUCLEOTIDE SEQUENCE</scope>
    <source>
        <strain evidence="2">JKM2019</strain>
    </source>
</reference>
<sequence length="494" mass="57681">MAIPTITATDYKSETFLNNIYYQMSRLYLSSFSPQIHQSIYHYYTNFMLITHRRAILFIPIKEKICWCLSIYLVIYYFCTSYKWINIDDDTKFLFGDLGNLIAEDSIAASFSISLLAGFASLMFLIIIYYSLHTLSSLGLRTFLLITQSDDPFIFEQLKHQTKQPISRATILTLKILDKKIHLKQQKFRQIFNRVYCIAQFFHVILNLCIQLFKLSKYLQTKPLRLIFLRIILLQFAYIAFNFMFIYIYSPLMIAGYLLYIGFTSIKVLKIELNQSMNNYRSLIMKKLRLQTKFLQIFLRKIEYELCFNIRVYSRLIIFAEDVQIVLSRLFICALLVTFVASQITMNCLKHLSPDSTVIMIFMYYFLVMDYAIIVLLSFIVSKFNADLNSIRMDLNRIVRWTNEMASIRSKFTTMLFYERLVNQNPFGIKIGVITVLTKAVFIKLLIFYIRFTMLSGKLSNTLNEVNKASFDDGGGSGGGGGGDDGHKIINYHQ</sequence>
<evidence type="ECO:0000256" key="1">
    <source>
        <dbReference type="SAM" id="Phobius"/>
    </source>
</evidence>
<feature type="transmembrane region" description="Helical" evidence="1">
    <location>
        <begin position="427"/>
        <end position="450"/>
    </location>
</feature>
<dbReference type="Proteomes" id="UP000828236">
    <property type="component" value="Unassembled WGS sequence"/>
</dbReference>
<feature type="transmembrane region" description="Helical" evidence="1">
    <location>
        <begin position="107"/>
        <end position="132"/>
    </location>
</feature>
<accession>A0A9D4P4R5</accession>
<feature type="transmembrane region" description="Helical" evidence="1">
    <location>
        <begin position="65"/>
        <end position="87"/>
    </location>
</feature>